<dbReference type="Proteomes" id="UP000693981">
    <property type="component" value="Unassembled WGS sequence"/>
</dbReference>
<name>A0A8T1WLL9_9STRA</name>
<evidence type="ECO:0000313" key="2">
    <source>
        <dbReference type="Proteomes" id="UP000693981"/>
    </source>
</evidence>
<dbReference type="AlphaFoldDB" id="A0A8T1WLL9"/>
<gene>
    <name evidence="1" type="ORF">PHYBOEH_005544</name>
</gene>
<protein>
    <submittedName>
        <fullName evidence="1">Uncharacterized protein</fullName>
    </submittedName>
</protein>
<proteinExistence type="predicted"/>
<accession>A0A8T1WLL9</accession>
<reference evidence="1" key="1">
    <citation type="submission" date="2021-02" db="EMBL/GenBank/DDBJ databases">
        <authorList>
            <person name="Palmer J.M."/>
        </authorList>
    </citation>
    <scope>NUCLEOTIDE SEQUENCE</scope>
    <source>
        <strain evidence="1">SCRP23</strain>
    </source>
</reference>
<organism evidence="1 2">
    <name type="scientific">Phytophthora boehmeriae</name>
    <dbReference type="NCBI Taxonomy" id="109152"/>
    <lineage>
        <taxon>Eukaryota</taxon>
        <taxon>Sar</taxon>
        <taxon>Stramenopiles</taxon>
        <taxon>Oomycota</taxon>
        <taxon>Peronosporomycetes</taxon>
        <taxon>Peronosporales</taxon>
        <taxon>Peronosporaceae</taxon>
        <taxon>Phytophthora</taxon>
    </lineage>
</organism>
<comment type="caution">
    <text evidence="1">The sequence shown here is derived from an EMBL/GenBank/DDBJ whole genome shotgun (WGS) entry which is preliminary data.</text>
</comment>
<dbReference type="EMBL" id="JAGDFL010000290">
    <property type="protein sequence ID" value="KAG7394205.1"/>
    <property type="molecule type" value="Genomic_DNA"/>
</dbReference>
<evidence type="ECO:0000313" key="1">
    <source>
        <dbReference type="EMBL" id="KAG7394205.1"/>
    </source>
</evidence>
<dbReference type="OrthoDB" id="168509at2759"/>
<sequence>MVTDAPELLNGTYEAFKARKHQEFDQQHGGKPHHAQQKLLRVHLRHFLLTMRSQLDGDELQTGICTDSDKKQSDRAFLSEQKRLAIAREMLRAERQRAARVLQSFLRRRLATKILHEKELPSTSEFVAVPRERKAAVLPDARPIAAKIEDVARTSSLSRAALPPYEVVAQVIAARDLALTSPVSGHSGDRFVEAELVLKGKTGEMARVVSPKQFLETLQDGDIQWQGFTLRFAIDPGDSARISPESVVDDWSASIELNITGTSGIEATLGVVEIPLSLLNTPLASQKLAAKAKFATRWFHS</sequence>
<keyword evidence="2" id="KW-1185">Reference proteome</keyword>